<evidence type="ECO:0000256" key="2">
    <source>
        <dbReference type="ARBA" id="ARBA00022801"/>
    </source>
</evidence>
<name>A0AAV1ZNH4_9ARAC</name>
<dbReference type="GO" id="GO:0016787">
    <property type="term" value="F:hydrolase activity"/>
    <property type="evidence" value="ECO:0007669"/>
    <property type="project" value="UniProtKB-KW"/>
</dbReference>
<evidence type="ECO:0000259" key="4">
    <source>
        <dbReference type="PROSITE" id="PS50263"/>
    </source>
</evidence>
<evidence type="ECO:0000313" key="6">
    <source>
        <dbReference type="Proteomes" id="UP001497382"/>
    </source>
</evidence>
<evidence type="ECO:0000256" key="1">
    <source>
        <dbReference type="ARBA" id="ARBA00008225"/>
    </source>
</evidence>
<dbReference type="EMBL" id="CAXIEN010000066">
    <property type="protein sequence ID" value="CAL1273192.1"/>
    <property type="molecule type" value="Genomic_DNA"/>
</dbReference>
<comment type="caution">
    <text evidence="5">The sequence shown here is derived from an EMBL/GenBank/DDBJ whole genome shotgun (WGS) entry which is preliminary data.</text>
</comment>
<dbReference type="AlphaFoldDB" id="A0AAV1ZNH4"/>
<feature type="domain" description="CN hydrolase" evidence="4">
    <location>
        <begin position="26"/>
        <end position="309"/>
    </location>
</feature>
<sequence>MSTYCQTNKNMCYWKISSLAVLLLAIVLSSTQAKPTFYTAAVFEHTGKGSKNDSTADVVKKNLDFYKRAAEVAHSKGADIIVFPEYGVVPYATRKRMKPFLENVPNPLEVETTPCSIPDMYTDRPVLYTLSCIAQYNSMYVVANMGDIQNCTGDPDCPTDGTYHFNTNVVFDRSGTLLLKYHKEHPFFEQGIDIPKEKQVPIFKTDFGKFASFICFDIVFKRITEIAQLPSVEGIAFPTMWIDTVPQFISVEYFQAWAMVNNVTLLAANRQVPIKASLGSGIFDGRKGALAYTLNPDGISKLVVAKVARPGTPKISSDASIIAITANATWDWTDDGKDVPDECSIKSGYPCQKGTMLQKYTFVKLNKSFGDVEACNNGLCCKLSYISYGLRENYYLGVFNGTYNIQNTYHWCEEDCLLVRCEDQNGTVCSKFPLKSTKWFYYVYLRGNFTSDYVYPSVLSSGVRLVPTKYWQQPTNKSIMTLNYAGKSYISVGLKGRCYNNDPPFNR</sequence>
<dbReference type="InterPro" id="IPR036526">
    <property type="entry name" value="C-N_Hydrolase_sf"/>
</dbReference>
<evidence type="ECO:0000256" key="3">
    <source>
        <dbReference type="SAM" id="SignalP"/>
    </source>
</evidence>
<evidence type="ECO:0000313" key="5">
    <source>
        <dbReference type="EMBL" id="CAL1273192.1"/>
    </source>
</evidence>
<dbReference type="SUPFAM" id="SSF56317">
    <property type="entry name" value="Carbon-nitrogen hydrolase"/>
    <property type="match status" value="1"/>
</dbReference>
<organism evidence="5 6">
    <name type="scientific">Larinioides sclopetarius</name>
    <dbReference type="NCBI Taxonomy" id="280406"/>
    <lineage>
        <taxon>Eukaryota</taxon>
        <taxon>Metazoa</taxon>
        <taxon>Ecdysozoa</taxon>
        <taxon>Arthropoda</taxon>
        <taxon>Chelicerata</taxon>
        <taxon>Arachnida</taxon>
        <taxon>Araneae</taxon>
        <taxon>Araneomorphae</taxon>
        <taxon>Entelegynae</taxon>
        <taxon>Araneoidea</taxon>
        <taxon>Araneidae</taxon>
        <taxon>Larinioides</taxon>
    </lineage>
</organism>
<keyword evidence="3" id="KW-0732">Signal</keyword>
<dbReference type="InterPro" id="IPR003010">
    <property type="entry name" value="C-N_Hydrolase"/>
</dbReference>
<keyword evidence="6" id="KW-1185">Reference proteome</keyword>
<accession>A0AAV1ZNH4</accession>
<reference evidence="5 6" key="1">
    <citation type="submission" date="2024-04" db="EMBL/GenBank/DDBJ databases">
        <authorList>
            <person name="Rising A."/>
            <person name="Reimegard J."/>
            <person name="Sonavane S."/>
            <person name="Akerstrom W."/>
            <person name="Nylinder S."/>
            <person name="Hedman E."/>
            <person name="Kallberg Y."/>
        </authorList>
    </citation>
    <scope>NUCLEOTIDE SEQUENCE [LARGE SCALE GENOMIC DNA]</scope>
</reference>
<feature type="chain" id="PRO_5043729660" description="CN hydrolase domain-containing protein" evidence="3">
    <location>
        <begin position="34"/>
        <end position="507"/>
    </location>
</feature>
<dbReference type="Proteomes" id="UP001497382">
    <property type="component" value="Unassembled WGS sequence"/>
</dbReference>
<gene>
    <name evidence="5" type="ORF">LARSCL_LOCUS6752</name>
</gene>
<dbReference type="PROSITE" id="PS50263">
    <property type="entry name" value="CN_HYDROLASE"/>
    <property type="match status" value="1"/>
</dbReference>
<dbReference type="PANTHER" id="PTHR10609:SF27">
    <property type="entry name" value="CN HYDROLASE DOMAIN-CONTAINING PROTEIN-RELATED"/>
    <property type="match status" value="1"/>
</dbReference>
<dbReference type="Pfam" id="PF00795">
    <property type="entry name" value="CN_hydrolase"/>
    <property type="match status" value="1"/>
</dbReference>
<proteinExistence type="inferred from homology"/>
<dbReference type="Pfam" id="PF19018">
    <property type="entry name" value="Vanin_C"/>
    <property type="match status" value="1"/>
</dbReference>
<dbReference type="InterPro" id="IPR043957">
    <property type="entry name" value="Vanin_C"/>
</dbReference>
<feature type="signal peptide" evidence="3">
    <location>
        <begin position="1"/>
        <end position="33"/>
    </location>
</feature>
<dbReference type="InterPro" id="IPR040154">
    <property type="entry name" value="Biotinidase/VNN"/>
</dbReference>
<dbReference type="Gene3D" id="3.60.110.10">
    <property type="entry name" value="Carbon-nitrogen hydrolase"/>
    <property type="match status" value="1"/>
</dbReference>
<keyword evidence="2" id="KW-0378">Hydrolase</keyword>
<dbReference type="PANTHER" id="PTHR10609">
    <property type="entry name" value="BIOTINIDASE-RELATED"/>
    <property type="match status" value="1"/>
</dbReference>
<protein>
    <recommendedName>
        <fullName evidence="4">CN hydrolase domain-containing protein</fullName>
    </recommendedName>
</protein>
<comment type="similarity">
    <text evidence="1">Belongs to the carbon-nitrogen hydrolase superfamily. BTD/VNN family.</text>
</comment>